<dbReference type="EMBL" id="MH990600">
    <property type="protein sequence ID" value="AYV89147.1"/>
    <property type="molecule type" value="mRNA"/>
</dbReference>
<dbReference type="AlphaFoldDB" id="A0A3G5AQU2"/>
<reference evidence="1" key="1">
    <citation type="submission" date="2018-09" db="EMBL/GenBank/DDBJ databases">
        <title>Comparative analyses of salivary proteins from the facultative symbiont-infected and uninfected Tetranychus truncatus.</title>
        <authorList>
            <person name="Zhu Y.-X."/>
            <person name="Huang H.-J."/>
            <person name="Hong X.-Y."/>
        </authorList>
    </citation>
    <scope>NUCLEOTIDE SEQUENCE</scope>
</reference>
<dbReference type="InterPro" id="IPR009522">
    <property type="entry name" value="Capsid_Phlebovir/Tenuivir"/>
</dbReference>
<dbReference type="GO" id="GO:0003723">
    <property type="term" value="F:RNA binding"/>
    <property type="evidence" value="ECO:0007669"/>
    <property type="project" value="InterPro"/>
</dbReference>
<evidence type="ECO:0000313" key="1">
    <source>
        <dbReference type="EMBL" id="AYV89147.1"/>
    </source>
</evidence>
<protein>
    <submittedName>
        <fullName evidence="1">Saliva protein-14</fullName>
    </submittedName>
</protein>
<accession>A0A3G5AQU2</accession>
<sequence length="287" mass="32302">MATENNQQPTVPPMPSGPLKIADVNAHIDAIPEETFLERLADLAYESRDAFEYQGFDPIKLKAAFKLKFPGKEWCKVLYLTIATLCIRGSNLKKILNRSSDELKSSWDKYRANFKSNANGKYSASDFTLPRVAACFPIESAKVANKINNCLVPEMSLLPKLITSNMFAAVCPTKCDTDDLAMLARFNLIYLMKFDQAIRPRKPRAHHATIANFFNIARSNKMCTDEERKKLIHDLGLIALCKAALTTDAGLKELFEKELVAPFDNYTEVSTLHQVAIRVQAETMSFR</sequence>
<dbReference type="Pfam" id="PF05733">
    <property type="entry name" value="Tenui_N"/>
    <property type="match status" value="1"/>
</dbReference>
<name>A0A3G5AQU2_9ACAR</name>
<organism evidence="1">
    <name type="scientific">Tetranychus truncatus</name>
    <dbReference type="NCBI Taxonomy" id="93132"/>
    <lineage>
        <taxon>Eukaryota</taxon>
        <taxon>Metazoa</taxon>
        <taxon>Ecdysozoa</taxon>
        <taxon>Arthropoda</taxon>
        <taxon>Chelicerata</taxon>
        <taxon>Arachnida</taxon>
        <taxon>Acari</taxon>
        <taxon>Acariformes</taxon>
        <taxon>Trombidiformes</taxon>
        <taxon>Prostigmata</taxon>
        <taxon>Eleutherengona</taxon>
        <taxon>Raphignathae</taxon>
        <taxon>Tetranychoidea</taxon>
        <taxon>Tetranychidae</taxon>
        <taxon>Tetranychus</taxon>
    </lineage>
</organism>
<proteinExistence type="evidence at transcript level"/>